<comment type="similarity">
    <text evidence="2">Belongs to the glycosyl hydrolase 45 (cellulase K) family.</text>
</comment>
<keyword evidence="6" id="KW-0119">Carbohydrate metabolism</keyword>
<dbReference type="Pfam" id="PF02015">
    <property type="entry name" value="Glyco_hydro_45"/>
    <property type="match status" value="1"/>
</dbReference>
<keyword evidence="11" id="KW-1185">Reference proteome</keyword>
<dbReference type="Proteomes" id="UP000596902">
    <property type="component" value="Unassembled WGS sequence"/>
</dbReference>
<evidence type="ECO:0000256" key="1">
    <source>
        <dbReference type="ARBA" id="ARBA00000966"/>
    </source>
</evidence>
<proteinExistence type="inferred from homology"/>
<reference evidence="10" key="1">
    <citation type="submission" date="2020-01" db="EMBL/GenBank/DDBJ databases">
        <authorList>
            <person name="Feng Z.H.Z."/>
        </authorList>
    </citation>
    <scope>NUCLEOTIDE SEQUENCE</scope>
    <source>
        <strain evidence="10">CBS107.38</strain>
    </source>
</reference>
<evidence type="ECO:0000256" key="2">
    <source>
        <dbReference type="ARBA" id="ARBA00007793"/>
    </source>
</evidence>
<keyword evidence="8" id="KW-0624">Polysaccharide degradation</keyword>
<evidence type="ECO:0000259" key="9">
    <source>
        <dbReference type="Pfam" id="PF02015"/>
    </source>
</evidence>
<dbReference type="RefSeq" id="XP_038789155.1">
    <property type="nucleotide sequence ID" value="XM_038927877.1"/>
</dbReference>
<dbReference type="PANTHER" id="PTHR39730">
    <property type="entry name" value="ENDOGLUCANASE 1"/>
    <property type="match status" value="1"/>
</dbReference>
<keyword evidence="7" id="KW-0326">Glycosidase</keyword>
<evidence type="ECO:0000256" key="8">
    <source>
        <dbReference type="ARBA" id="ARBA00023326"/>
    </source>
</evidence>
<dbReference type="InterPro" id="IPR000334">
    <property type="entry name" value="Glyco_hydro_45"/>
</dbReference>
<protein>
    <recommendedName>
        <fullName evidence="3">cellulase</fullName>
        <ecNumber evidence="3">3.2.1.4</ecNumber>
    </recommendedName>
</protein>
<dbReference type="EC" id="3.2.1.4" evidence="3"/>
<evidence type="ECO:0000256" key="5">
    <source>
        <dbReference type="ARBA" id="ARBA00023001"/>
    </source>
</evidence>
<name>A0A8H7BBP4_9PLEO</name>
<dbReference type="InterPro" id="IPR036908">
    <property type="entry name" value="RlpA-like_sf"/>
</dbReference>
<dbReference type="GeneID" id="62201055"/>
<dbReference type="AlphaFoldDB" id="A0A8H7BBP4"/>
<dbReference type="InterPro" id="IPR052288">
    <property type="entry name" value="GH45_Enzymes"/>
</dbReference>
<dbReference type="Gene3D" id="2.40.40.10">
    <property type="entry name" value="RlpA-like domain"/>
    <property type="match status" value="1"/>
</dbReference>
<dbReference type="SUPFAM" id="SSF50685">
    <property type="entry name" value="Barwin-like endoglucanases"/>
    <property type="match status" value="1"/>
</dbReference>
<dbReference type="PANTHER" id="PTHR39730:SF1">
    <property type="entry name" value="ENDOGLUCANASE 1"/>
    <property type="match status" value="1"/>
</dbReference>
<evidence type="ECO:0000313" key="10">
    <source>
        <dbReference type="EMBL" id="KAF7679082.1"/>
    </source>
</evidence>
<sequence>MSTRPASAVEELDDLNKSLVAQSGTIVKTKSRSVLIKIGVEVWLVAYRLHGYRMKSCYLRKIARKVTVQKRVQSNIVHTNRARTIASNVAVLQRESDLGEDQFNIAIPGGGEGAIRGCTKQYGGQDVWGEDFGGVAHRDDCEALPTALHAGCYWRFDWFGAADNPTINWEKVTCPEALVLTMPNLGFITEIVKLAASDYG</sequence>
<keyword evidence="4" id="KW-0378">Hydrolase</keyword>
<gene>
    <name evidence="10" type="ORF">GT037_002830</name>
</gene>
<organism evidence="10 11">
    <name type="scientific">Alternaria burnsii</name>
    <dbReference type="NCBI Taxonomy" id="1187904"/>
    <lineage>
        <taxon>Eukaryota</taxon>
        <taxon>Fungi</taxon>
        <taxon>Dikarya</taxon>
        <taxon>Ascomycota</taxon>
        <taxon>Pezizomycotina</taxon>
        <taxon>Dothideomycetes</taxon>
        <taxon>Pleosporomycetidae</taxon>
        <taxon>Pleosporales</taxon>
        <taxon>Pleosporineae</taxon>
        <taxon>Pleosporaceae</taxon>
        <taxon>Alternaria</taxon>
        <taxon>Alternaria sect. Alternaria</taxon>
    </lineage>
</organism>
<evidence type="ECO:0000313" key="11">
    <source>
        <dbReference type="Proteomes" id="UP000596902"/>
    </source>
</evidence>
<evidence type="ECO:0000256" key="3">
    <source>
        <dbReference type="ARBA" id="ARBA00012601"/>
    </source>
</evidence>
<comment type="caution">
    <text evidence="10">The sequence shown here is derived from an EMBL/GenBank/DDBJ whole genome shotgun (WGS) entry which is preliminary data.</text>
</comment>
<evidence type="ECO:0000256" key="6">
    <source>
        <dbReference type="ARBA" id="ARBA00023277"/>
    </source>
</evidence>
<reference evidence="10" key="2">
    <citation type="submission" date="2020-08" db="EMBL/GenBank/DDBJ databases">
        <title>Draft Genome Sequence of Cumin Blight Pathogen Alternaria burnsii.</title>
        <authorList>
            <person name="Feng Z."/>
        </authorList>
    </citation>
    <scope>NUCLEOTIDE SEQUENCE</scope>
    <source>
        <strain evidence="10">CBS107.38</strain>
    </source>
</reference>
<accession>A0A8H7BBP4</accession>
<dbReference type="GO" id="GO:0030245">
    <property type="term" value="P:cellulose catabolic process"/>
    <property type="evidence" value="ECO:0007669"/>
    <property type="project" value="UniProtKB-KW"/>
</dbReference>
<evidence type="ECO:0000256" key="4">
    <source>
        <dbReference type="ARBA" id="ARBA00022801"/>
    </source>
</evidence>
<evidence type="ECO:0000256" key="7">
    <source>
        <dbReference type="ARBA" id="ARBA00023295"/>
    </source>
</evidence>
<dbReference type="EMBL" id="JAAABM010000003">
    <property type="protein sequence ID" value="KAF7679082.1"/>
    <property type="molecule type" value="Genomic_DNA"/>
</dbReference>
<feature type="domain" description="Glycosyl hydrolases family 45 active site" evidence="9">
    <location>
        <begin position="92"/>
        <end position="179"/>
    </location>
</feature>
<comment type="catalytic activity">
    <reaction evidence="1">
        <text>Endohydrolysis of (1-&gt;4)-beta-D-glucosidic linkages in cellulose, lichenin and cereal beta-D-glucans.</text>
        <dbReference type="EC" id="3.2.1.4"/>
    </reaction>
</comment>
<dbReference type="GO" id="GO:0008810">
    <property type="term" value="F:cellulase activity"/>
    <property type="evidence" value="ECO:0007669"/>
    <property type="project" value="UniProtKB-EC"/>
</dbReference>
<keyword evidence="5" id="KW-0136">Cellulose degradation</keyword>